<dbReference type="EMBL" id="JBHSFG010000063">
    <property type="protein sequence ID" value="MFC4469544.1"/>
    <property type="molecule type" value="Genomic_DNA"/>
</dbReference>
<evidence type="ECO:0000313" key="2">
    <source>
        <dbReference type="EMBL" id="MFC4469544.1"/>
    </source>
</evidence>
<proteinExistence type="predicted"/>
<organism evidence="2 3">
    <name type="scientific">Streptomyces xiangluensis</name>
    <dbReference type="NCBI Taxonomy" id="2665720"/>
    <lineage>
        <taxon>Bacteria</taxon>
        <taxon>Bacillati</taxon>
        <taxon>Actinomycetota</taxon>
        <taxon>Actinomycetes</taxon>
        <taxon>Kitasatosporales</taxon>
        <taxon>Streptomycetaceae</taxon>
        <taxon>Streptomyces</taxon>
    </lineage>
</organism>
<feature type="region of interest" description="Disordered" evidence="1">
    <location>
        <begin position="101"/>
        <end position="120"/>
    </location>
</feature>
<evidence type="ECO:0000256" key="1">
    <source>
        <dbReference type="SAM" id="MobiDB-lite"/>
    </source>
</evidence>
<keyword evidence="3" id="KW-1185">Reference proteome</keyword>
<accession>A0ABV8YZP2</accession>
<evidence type="ECO:0000313" key="3">
    <source>
        <dbReference type="Proteomes" id="UP001596012"/>
    </source>
</evidence>
<dbReference type="Proteomes" id="UP001596012">
    <property type="component" value="Unassembled WGS sequence"/>
</dbReference>
<reference evidence="3" key="1">
    <citation type="journal article" date="2019" name="Int. J. Syst. Evol. Microbiol.">
        <title>The Global Catalogue of Microorganisms (GCM) 10K type strain sequencing project: providing services to taxonomists for standard genome sequencing and annotation.</title>
        <authorList>
            <consortium name="The Broad Institute Genomics Platform"/>
            <consortium name="The Broad Institute Genome Sequencing Center for Infectious Disease"/>
            <person name="Wu L."/>
            <person name="Ma J."/>
        </authorList>
    </citation>
    <scope>NUCLEOTIDE SEQUENCE [LARGE SCALE GENOMIC DNA]</scope>
    <source>
        <strain evidence="3">DT43</strain>
    </source>
</reference>
<name>A0ABV8YZP2_9ACTN</name>
<feature type="compositionally biased region" description="Basic and acidic residues" evidence="1">
    <location>
        <begin position="101"/>
        <end position="113"/>
    </location>
</feature>
<comment type="caution">
    <text evidence="2">The sequence shown here is derived from an EMBL/GenBank/DDBJ whole genome shotgun (WGS) entry which is preliminary data.</text>
</comment>
<protein>
    <submittedName>
        <fullName evidence="2">Uncharacterized protein</fullName>
    </submittedName>
</protein>
<dbReference type="RefSeq" id="WP_386348728.1">
    <property type="nucleotide sequence ID" value="NZ_JBHSFG010000063.1"/>
</dbReference>
<sequence length="120" mass="13812">MIEEDSEKVESIDGRVLGVRRWHLVTSEQVEGGRGAAEARAEELASRHVPQHIARHLKPGGRPHRSLFRMQDGTWLVRVKRSYEEAHFRVSVGELIRAEEEIEERKPSTRETGRQSFFGL</sequence>
<gene>
    <name evidence="2" type="ORF">ACFPH6_34415</name>
</gene>